<reference evidence="2 3" key="1">
    <citation type="submission" date="2009-06" db="EMBL/GenBank/DDBJ databases">
        <title>The draft genome of Clostridium carboxidivorans P7.</title>
        <authorList>
            <consortium name="US DOE Joint Genome Institute (JGI-PGF)"/>
            <person name="Lucas S."/>
            <person name="Copeland A."/>
            <person name="Lapidus A."/>
            <person name="Glavina del Rio T."/>
            <person name="Tice H."/>
            <person name="Bruce D."/>
            <person name="Goodwin L."/>
            <person name="Pitluck S."/>
            <person name="Larimer F."/>
            <person name="Land M.L."/>
            <person name="Hauser L."/>
            <person name="Hemme C.L."/>
        </authorList>
    </citation>
    <scope>NUCLEOTIDE SEQUENCE [LARGE SCALE GENOMIC DNA]</scope>
    <source>
        <strain evidence="2 3">P7</strain>
    </source>
</reference>
<feature type="signal peptide" evidence="1">
    <location>
        <begin position="1"/>
        <end position="25"/>
    </location>
</feature>
<dbReference type="AlphaFoldDB" id="C6Q103"/>
<dbReference type="RefSeq" id="WP_007063605.1">
    <property type="nucleotide sequence ID" value="NZ_ACVI01000127.1"/>
</dbReference>
<protein>
    <submittedName>
        <fullName evidence="2">Putative cell wall binding repeat 2-containing protein</fullName>
    </submittedName>
</protein>
<proteinExistence type="predicted"/>
<dbReference type="InterPro" id="IPR007253">
    <property type="entry name" value="Cell_wall-bd_2"/>
</dbReference>
<dbReference type="STRING" id="536227.Ccar_24245"/>
<dbReference type="Gene3D" id="3.40.50.12090">
    <property type="match status" value="4"/>
</dbReference>
<keyword evidence="1" id="KW-0732">Signal</keyword>
<accession>C6Q103</accession>
<evidence type="ECO:0000313" key="3">
    <source>
        <dbReference type="Proteomes" id="UP000004198"/>
    </source>
</evidence>
<keyword evidence="3" id="KW-1185">Reference proteome</keyword>
<dbReference type="PANTHER" id="PTHR30032:SF8">
    <property type="entry name" value="GERMINATION-SPECIFIC N-ACETYLMURAMOYL-L-ALANINE AMIDASE"/>
    <property type="match status" value="1"/>
</dbReference>
<dbReference type="PATRIC" id="fig|536227.13.peg.5009"/>
<evidence type="ECO:0000313" key="2">
    <source>
        <dbReference type="EMBL" id="EET84822.1"/>
    </source>
</evidence>
<feature type="chain" id="PRO_5009951173" evidence="1">
    <location>
        <begin position="26"/>
        <end position="723"/>
    </location>
</feature>
<gene>
    <name evidence="2" type="ORF">CcarbDRAFT_4720</name>
</gene>
<dbReference type="Pfam" id="PF04122">
    <property type="entry name" value="CW_binding_2"/>
    <property type="match status" value="4"/>
</dbReference>
<sequence length="723" mass="76714">MQKKKLIILTAMAVLLEAGSINVYAKENNYTSSRLGGQTRIETAVKIASDYNSGQLNAVVVSTANDFPEALTGSALASKCKAPILLVNQTSRDSQSALDYIKSHLSSNGTVYVLGTTSSVSSNVENAIRGMGFSNIKRLAGANKDETFKAINNEIGVAAGTPVFIASSDNFPDALSASGIAAIKGYPIILCSQGALPQAAIDQLQAIKPSQIFVAGGPAVVPEGVVQKAIAAAGVSSDKVVRLYGQDRYDTSLAIAKYFNLFTPNAVIASGENFPDALAGSSLAAKNNAPIVLVGGDNARQKEYLDATEASKLTVLGGTGVMPEGKIDALKAKYHKTRIEASNQIDMAVKLSDEFVKNGNIGSYRVGDKDNTVGAYHIKPIDVTNSFTADATVKNAIIIAENDKASAIGCLSLSVYLNAPVLITEQGSLNSQTATQLAKLNIKNVYLAGGTGMISSSVESQLKASGYSVTRYSGNDAIETNRMMLKAIPKELFGPKPMVVNEDDWAQGATVASCVKFHNPRTFGGDDKTYINPVFILKANTSTVEEFKDVSAVLKPLESSWNSKQKDFYQVFFDESPELRYKSTIDTVGSNTTQAEVDAINHKLIQFTNNFGLSTFSIPSTVKKGASGTNIEINYALKGQLAYNGESYKVRTALFCGKDSTTNNLALPALAAKYGIGVYFSGGSIPKSYKDHLLSINKTINGVYYIGGTSEVPDGSESILNGR</sequence>
<evidence type="ECO:0000256" key="1">
    <source>
        <dbReference type="SAM" id="SignalP"/>
    </source>
</evidence>
<comment type="caution">
    <text evidence="2">The sequence shown here is derived from an EMBL/GenBank/DDBJ whole genome shotgun (WGS) entry which is preliminary data.</text>
</comment>
<dbReference type="PANTHER" id="PTHR30032">
    <property type="entry name" value="N-ACETYLMURAMOYL-L-ALANINE AMIDASE-RELATED"/>
    <property type="match status" value="1"/>
</dbReference>
<name>C6Q103_9CLOT</name>
<dbReference type="KEGG" id="cck:Ccar_24245"/>
<dbReference type="EMBL" id="ACVI01000127">
    <property type="protein sequence ID" value="EET84822.1"/>
    <property type="molecule type" value="Genomic_DNA"/>
</dbReference>
<dbReference type="InterPro" id="IPR051922">
    <property type="entry name" value="Bact_Sporulation_Assoc"/>
</dbReference>
<dbReference type="Proteomes" id="UP000004198">
    <property type="component" value="Unassembled WGS sequence"/>
</dbReference>
<dbReference type="eggNOG" id="COG2247">
    <property type="taxonomic scope" value="Bacteria"/>
</dbReference>
<organism evidence="2 3">
    <name type="scientific">Clostridium carboxidivorans P7</name>
    <dbReference type="NCBI Taxonomy" id="536227"/>
    <lineage>
        <taxon>Bacteria</taxon>
        <taxon>Bacillati</taxon>
        <taxon>Bacillota</taxon>
        <taxon>Clostridia</taxon>
        <taxon>Eubacteriales</taxon>
        <taxon>Clostridiaceae</taxon>
        <taxon>Clostridium</taxon>
    </lineage>
</organism>
<dbReference type="OrthoDB" id="1935856at2"/>